<accession>A0A6A5UN47</accession>
<evidence type="ECO:0000313" key="1">
    <source>
        <dbReference type="EMBL" id="KAF1965222.1"/>
    </source>
</evidence>
<gene>
    <name evidence="1" type="ORF">BU23DRAFT_628727</name>
</gene>
<reference evidence="1" key="1">
    <citation type="journal article" date="2020" name="Stud. Mycol.">
        <title>101 Dothideomycetes genomes: a test case for predicting lifestyles and emergence of pathogens.</title>
        <authorList>
            <person name="Haridas S."/>
            <person name="Albert R."/>
            <person name="Binder M."/>
            <person name="Bloem J."/>
            <person name="Labutti K."/>
            <person name="Salamov A."/>
            <person name="Andreopoulos B."/>
            <person name="Baker S."/>
            <person name="Barry K."/>
            <person name="Bills G."/>
            <person name="Bluhm B."/>
            <person name="Cannon C."/>
            <person name="Castanera R."/>
            <person name="Culley D."/>
            <person name="Daum C."/>
            <person name="Ezra D."/>
            <person name="Gonzalez J."/>
            <person name="Henrissat B."/>
            <person name="Kuo A."/>
            <person name="Liang C."/>
            <person name="Lipzen A."/>
            <person name="Lutzoni F."/>
            <person name="Magnuson J."/>
            <person name="Mondo S."/>
            <person name="Nolan M."/>
            <person name="Ohm R."/>
            <person name="Pangilinan J."/>
            <person name="Park H.-J."/>
            <person name="Ramirez L."/>
            <person name="Alfaro M."/>
            <person name="Sun H."/>
            <person name="Tritt A."/>
            <person name="Yoshinaga Y."/>
            <person name="Zwiers L.-H."/>
            <person name="Turgeon B."/>
            <person name="Goodwin S."/>
            <person name="Spatafora J."/>
            <person name="Crous P."/>
            <person name="Grigoriev I."/>
        </authorList>
    </citation>
    <scope>NUCLEOTIDE SEQUENCE</scope>
    <source>
        <strain evidence="1">CBS 107.79</strain>
    </source>
</reference>
<dbReference type="InterPro" id="IPR052895">
    <property type="entry name" value="HetReg/Transcr_Mod"/>
</dbReference>
<keyword evidence="2" id="KW-1185">Reference proteome</keyword>
<evidence type="ECO:0008006" key="3">
    <source>
        <dbReference type="Google" id="ProtNLM"/>
    </source>
</evidence>
<protein>
    <recommendedName>
        <fullName evidence="3">Heterokaryon incompatibility domain-containing protein</fullName>
    </recommendedName>
</protein>
<name>A0A6A5UN47_9PLEO</name>
<sequence length="352" mass="40389">ENEGKFGELFSKLLLISDLYFSLHNRPWFRRGWIIQEVAMTKELEVICGDFCMHGDSLFVAMEFLTLLHGRMLSKSPFTYDRVISICVLRRGGFSNWKPSLLQLLLRHRSSCSTDPRDKVFELLGLAADNSYDMGLLKPDYTLDEATIYRRSAIAMLKAEKSLRVLSVPHQDRASTNLKLLSWVPNWIFESTAFSLKDSTHTQHSEHTRRASGESTAQILISKNERMLGLEVFFVDQISQSACVMDLKAIYIGSSRKGLLGRLFREVDDSVNRLFVWEAFAKPSSKSIYKPTNETMFHAFWKTMVTGRVSDDASREEFVQWYKLYLPLSGLRRFLGPRIISRIVDDGNEGLS</sequence>
<dbReference type="Proteomes" id="UP000800036">
    <property type="component" value="Unassembled WGS sequence"/>
</dbReference>
<organism evidence="1 2">
    <name type="scientific">Bimuria novae-zelandiae CBS 107.79</name>
    <dbReference type="NCBI Taxonomy" id="1447943"/>
    <lineage>
        <taxon>Eukaryota</taxon>
        <taxon>Fungi</taxon>
        <taxon>Dikarya</taxon>
        <taxon>Ascomycota</taxon>
        <taxon>Pezizomycotina</taxon>
        <taxon>Dothideomycetes</taxon>
        <taxon>Pleosporomycetidae</taxon>
        <taxon>Pleosporales</taxon>
        <taxon>Massarineae</taxon>
        <taxon>Didymosphaeriaceae</taxon>
        <taxon>Bimuria</taxon>
    </lineage>
</organism>
<feature type="non-terminal residue" evidence="1">
    <location>
        <position position="1"/>
    </location>
</feature>
<dbReference type="OrthoDB" id="5416609at2759"/>
<proteinExistence type="predicted"/>
<dbReference type="EMBL" id="ML976766">
    <property type="protein sequence ID" value="KAF1965222.1"/>
    <property type="molecule type" value="Genomic_DNA"/>
</dbReference>
<evidence type="ECO:0000313" key="2">
    <source>
        <dbReference type="Proteomes" id="UP000800036"/>
    </source>
</evidence>
<dbReference type="PANTHER" id="PTHR24148:SF73">
    <property type="entry name" value="HET DOMAIN PROTEIN (AFU_ORTHOLOGUE AFUA_8G01020)"/>
    <property type="match status" value="1"/>
</dbReference>
<dbReference type="PANTHER" id="PTHR24148">
    <property type="entry name" value="ANKYRIN REPEAT DOMAIN-CONTAINING PROTEIN 39 HOMOLOG-RELATED"/>
    <property type="match status" value="1"/>
</dbReference>
<dbReference type="AlphaFoldDB" id="A0A6A5UN47"/>